<dbReference type="AlphaFoldDB" id="E1JX82"/>
<feature type="transmembrane region" description="Helical" evidence="5">
    <location>
        <begin position="168"/>
        <end position="190"/>
    </location>
</feature>
<dbReference type="PANTHER" id="PTHR43424">
    <property type="entry name" value="LOCUS PUTATIVE PROTEIN 1-RELATED"/>
    <property type="match status" value="1"/>
</dbReference>
<feature type="transmembrane region" description="Helical" evidence="5">
    <location>
        <begin position="283"/>
        <end position="310"/>
    </location>
</feature>
<feature type="transmembrane region" description="Helical" evidence="5">
    <location>
        <begin position="240"/>
        <end position="262"/>
    </location>
</feature>
<dbReference type="Proteomes" id="UP000006250">
    <property type="component" value="Unassembled WGS sequence"/>
</dbReference>
<comment type="subcellular location">
    <subcellularLocation>
        <location evidence="1">Membrane</location>
        <topology evidence="1">Multi-pass membrane protein</topology>
    </subcellularLocation>
</comment>
<dbReference type="RefSeq" id="WP_005993828.1">
    <property type="nucleotide sequence ID" value="NZ_AECZ01000013.1"/>
</dbReference>
<feature type="transmembrane region" description="Helical" evidence="5">
    <location>
        <begin position="202"/>
        <end position="220"/>
    </location>
</feature>
<evidence type="ECO:0000256" key="2">
    <source>
        <dbReference type="ARBA" id="ARBA00022692"/>
    </source>
</evidence>
<dbReference type="GO" id="GO:0016020">
    <property type="term" value="C:membrane"/>
    <property type="evidence" value="ECO:0007669"/>
    <property type="project" value="UniProtKB-SubCell"/>
</dbReference>
<evidence type="ECO:0000313" key="6">
    <source>
        <dbReference type="EMBL" id="EFL51047.1"/>
    </source>
</evidence>
<evidence type="ECO:0000256" key="4">
    <source>
        <dbReference type="ARBA" id="ARBA00023136"/>
    </source>
</evidence>
<dbReference type="Pfam" id="PF01943">
    <property type="entry name" value="Polysacc_synt"/>
    <property type="match status" value="1"/>
</dbReference>
<feature type="transmembrane region" description="Helical" evidence="5">
    <location>
        <begin position="348"/>
        <end position="370"/>
    </location>
</feature>
<organism evidence="6 7">
    <name type="scientific">Solidesulfovibrio fructosivorans JJ]</name>
    <dbReference type="NCBI Taxonomy" id="596151"/>
    <lineage>
        <taxon>Bacteria</taxon>
        <taxon>Pseudomonadati</taxon>
        <taxon>Thermodesulfobacteriota</taxon>
        <taxon>Desulfovibrionia</taxon>
        <taxon>Desulfovibrionales</taxon>
        <taxon>Desulfovibrionaceae</taxon>
        <taxon>Solidesulfovibrio</taxon>
    </lineage>
</organism>
<keyword evidence="7" id="KW-1185">Reference proteome</keyword>
<reference evidence="6 7" key="1">
    <citation type="submission" date="2010-08" db="EMBL/GenBank/DDBJ databases">
        <title>The draft genome of Desulfovibrio fructosovorans JJ.</title>
        <authorList>
            <consortium name="US DOE Joint Genome Institute (JGI-PGF)"/>
            <person name="Lucas S."/>
            <person name="Copeland A."/>
            <person name="Lapidus A."/>
            <person name="Cheng J.-F."/>
            <person name="Bruce D."/>
            <person name="Goodwin L."/>
            <person name="Pitluck S."/>
            <person name="Land M.L."/>
            <person name="Hauser L."/>
            <person name="Chang Y.-J."/>
            <person name="Jeffries C."/>
            <person name="Wall J.D."/>
            <person name="Stahl D.A."/>
            <person name="Arkin A.P."/>
            <person name="Dehal P."/>
            <person name="Stolyar S.M."/>
            <person name="Hazen T.C."/>
            <person name="Woyke T.J."/>
        </authorList>
    </citation>
    <scope>NUCLEOTIDE SEQUENCE [LARGE SCALE GENOMIC DNA]</scope>
    <source>
        <strain evidence="6 7">JJ</strain>
    </source>
</reference>
<feature type="transmembrane region" description="Helical" evidence="5">
    <location>
        <begin position="42"/>
        <end position="65"/>
    </location>
</feature>
<comment type="caution">
    <text evidence="6">The sequence shown here is derived from an EMBL/GenBank/DDBJ whole genome shotgun (WGS) entry which is preliminary data.</text>
</comment>
<dbReference type="InterPro" id="IPR002797">
    <property type="entry name" value="Polysacc_synth"/>
</dbReference>
<evidence type="ECO:0000313" key="7">
    <source>
        <dbReference type="Proteomes" id="UP000006250"/>
    </source>
</evidence>
<keyword evidence="2 5" id="KW-0812">Transmembrane</keyword>
<dbReference type="eggNOG" id="COG2244">
    <property type="taxonomic scope" value="Bacteria"/>
</dbReference>
<dbReference type="EMBL" id="AECZ01000013">
    <property type="protein sequence ID" value="EFL51047.1"/>
    <property type="molecule type" value="Genomic_DNA"/>
</dbReference>
<dbReference type="OrthoDB" id="5240734at2"/>
<dbReference type="STRING" id="596151.DesfrDRAFT_2206"/>
<evidence type="ECO:0000256" key="3">
    <source>
        <dbReference type="ARBA" id="ARBA00022989"/>
    </source>
</evidence>
<dbReference type="InterPro" id="IPR052556">
    <property type="entry name" value="PolySynth_Transporter"/>
</dbReference>
<feature type="transmembrane region" description="Helical" evidence="5">
    <location>
        <begin position="316"/>
        <end position="336"/>
    </location>
</feature>
<feature type="transmembrane region" description="Helical" evidence="5">
    <location>
        <begin position="110"/>
        <end position="130"/>
    </location>
</feature>
<dbReference type="PANTHER" id="PTHR43424:SF1">
    <property type="entry name" value="LOCUS PUTATIVE PROTEIN 1-RELATED"/>
    <property type="match status" value="1"/>
</dbReference>
<evidence type="ECO:0000256" key="5">
    <source>
        <dbReference type="SAM" id="Phobius"/>
    </source>
</evidence>
<gene>
    <name evidence="6" type="ORF">DesfrDRAFT_2206</name>
</gene>
<accession>E1JX82</accession>
<keyword evidence="3 5" id="KW-1133">Transmembrane helix</keyword>
<feature type="transmembrane region" description="Helical" evidence="5">
    <location>
        <begin position="85"/>
        <end position="104"/>
    </location>
</feature>
<protein>
    <submittedName>
        <fullName evidence="6">Polysaccharide biosynthesis protein</fullName>
    </submittedName>
</protein>
<feature type="transmembrane region" description="Helical" evidence="5">
    <location>
        <begin position="376"/>
        <end position="396"/>
    </location>
</feature>
<sequence>MSRALAKALSSQWAATLYAAAVSVGLTFLLGRVLGPAGFGQYTYILTLASLFAILQDGGFTTLIFRETAKAGLVTSTGRPPLMSLAIGHLAATTLFGLCLLPLFSRGERLSLGAAVLYYALFTAAALVSAHLKGHNNFAAEAVWRAVTRTATAVCAGLALLVPSPGPTAIFLGLLIGQAVALAAPFAKPLAVRPRLTVSRDIYAPCLAFLCISAATAIYFRCDIVLLRLLTPDPAEVGNYAAAYRLIEGVIMLATPLAHIFFRKLRVSLDNAQAFKRSFTLMLAVMIGLSAAATIGGLLLGPFILTLAFGHKYAEAIPLLAWLLASLPFILPNYVLTQALVALGRERYYAGVTIIAAVLNIGLNLLLIPLLAAKGAALATIATEAALCAGLALSFVRKGFAAKAGE</sequence>
<proteinExistence type="predicted"/>
<keyword evidence="4 5" id="KW-0472">Membrane</keyword>
<feature type="transmembrane region" description="Helical" evidence="5">
    <location>
        <begin position="12"/>
        <end position="30"/>
    </location>
</feature>
<name>E1JX82_SOLFR</name>
<evidence type="ECO:0000256" key="1">
    <source>
        <dbReference type="ARBA" id="ARBA00004141"/>
    </source>
</evidence>